<proteinExistence type="predicted"/>
<dbReference type="EMBL" id="VYZN01000053">
    <property type="protein sequence ID" value="KAE9527234.1"/>
    <property type="molecule type" value="Genomic_DNA"/>
</dbReference>
<evidence type="ECO:0000313" key="4">
    <source>
        <dbReference type="Proteomes" id="UP000475862"/>
    </source>
</evidence>
<keyword evidence="2" id="KW-0472">Membrane</keyword>
<protein>
    <submittedName>
        <fullName evidence="3">Uncharacterized protein</fullName>
    </submittedName>
</protein>
<comment type="caution">
    <text evidence="3">The sequence shown here is derived from an EMBL/GenBank/DDBJ whole genome shotgun (WGS) entry which is preliminary data.</text>
</comment>
<keyword evidence="2" id="KW-1133">Transmembrane helix</keyword>
<dbReference type="AlphaFoldDB" id="A0A6G0T795"/>
<dbReference type="Proteomes" id="UP000475862">
    <property type="component" value="Unassembled WGS sequence"/>
</dbReference>
<evidence type="ECO:0000256" key="1">
    <source>
        <dbReference type="SAM" id="MobiDB-lite"/>
    </source>
</evidence>
<dbReference type="OrthoDB" id="6049566at2759"/>
<feature type="region of interest" description="Disordered" evidence="1">
    <location>
        <begin position="61"/>
        <end position="80"/>
    </location>
</feature>
<evidence type="ECO:0000256" key="2">
    <source>
        <dbReference type="SAM" id="Phobius"/>
    </source>
</evidence>
<name>A0A6G0T795_APHGL</name>
<keyword evidence="2" id="KW-0812">Transmembrane</keyword>
<evidence type="ECO:0000313" key="3">
    <source>
        <dbReference type="EMBL" id="KAE9527234.1"/>
    </source>
</evidence>
<reference evidence="3 4" key="1">
    <citation type="submission" date="2019-08" db="EMBL/GenBank/DDBJ databases">
        <title>The genome of the soybean aphid Biotype 1, its phylome, world population structure and adaptation to the North American continent.</title>
        <authorList>
            <person name="Giordano R."/>
            <person name="Donthu R.K."/>
            <person name="Hernandez A.G."/>
            <person name="Wright C.L."/>
            <person name="Zimin A.V."/>
        </authorList>
    </citation>
    <scope>NUCLEOTIDE SEQUENCE [LARGE SCALE GENOMIC DNA]</scope>
    <source>
        <tissue evidence="3">Whole aphids</tissue>
    </source>
</reference>
<feature type="region of interest" description="Disordered" evidence="1">
    <location>
        <begin position="116"/>
        <end position="138"/>
    </location>
</feature>
<sequence>MNRDQFDLAYCSIFSTEYVFRPFFIFVFRFNSPSDDLMESYGGAGCVDCCREHCRQRTPSVPVSATAPDRRTPPLLQTNRGQTAPRRFDFARRSCRLFIAGSFVIGLILVPCAMSAPTKSSKSPSPTPPRPNVATGTPFWHNPCGTLLTYDGSGGGATGAMISSAVGHDIMMMESESESDSAMRREEDIIHGIVVAAGQALTHAEQFTGAFVVETFHVDVKKNHDHWKGITLEWLEMAKYMPKALDVPLSKSYLATLTFRDVLHAVYVGMQNLAVGLEQVALDQDREMLPYAKYFNETTLKLRTILCEVSMAIYDINETPEPHVSRDIMPIESRNSRDNQSLRDWLILREYMTSLQYVIEAFGYLKSKR</sequence>
<feature type="transmembrane region" description="Helical" evidence="2">
    <location>
        <begin position="97"/>
        <end position="116"/>
    </location>
</feature>
<keyword evidence="4" id="KW-1185">Reference proteome</keyword>
<organism evidence="3 4">
    <name type="scientific">Aphis glycines</name>
    <name type="common">Soybean aphid</name>
    <dbReference type="NCBI Taxonomy" id="307491"/>
    <lineage>
        <taxon>Eukaryota</taxon>
        <taxon>Metazoa</taxon>
        <taxon>Ecdysozoa</taxon>
        <taxon>Arthropoda</taxon>
        <taxon>Hexapoda</taxon>
        <taxon>Insecta</taxon>
        <taxon>Pterygota</taxon>
        <taxon>Neoptera</taxon>
        <taxon>Paraneoptera</taxon>
        <taxon>Hemiptera</taxon>
        <taxon>Sternorrhyncha</taxon>
        <taxon>Aphidomorpha</taxon>
        <taxon>Aphidoidea</taxon>
        <taxon>Aphididae</taxon>
        <taxon>Aphidini</taxon>
        <taxon>Aphis</taxon>
        <taxon>Aphis</taxon>
    </lineage>
</organism>
<gene>
    <name evidence="3" type="ORF">AGLY_012932</name>
</gene>
<accession>A0A6G0T795</accession>